<keyword evidence="1" id="KW-0472">Membrane</keyword>
<proteinExistence type="predicted"/>
<dbReference type="Proteomes" id="UP001500469">
    <property type="component" value="Unassembled WGS sequence"/>
</dbReference>
<comment type="caution">
    <text evidence="2">The sequence shown here is derived from an EMBL/GenBank/DDBJ whole genome shotgun (WGS) entry which is preliminary data.</text>
</comment>
<feature type="transmembrane region" description="Helical" evidence="1">
    <location>
        <begin position="257"/>
        <end position="279"/>
    </location>
</feature>
<feature type="transmembrane region" description="Helical" evidence="1">
    <location>
        <begin position="291"/>
        <end position="308"/>
    </location>
</feature>
<sequence length="525" mass="61360">MPIPEIINKSPKKSAFLAGAIFLLGYWLIGFDGITFSDDVYYLLAGRDFWNGTMEFNSYHFSTRWGAYVPSGLMGILLGSDPHRVSFISLLAYIGTLAMLVKILPKQYSPWVLVIWFSTQVYFLHFLTKVYPDSLLVFWTALVPFSAVFRKKHPLSASLGVIAGLFFGFLTKETIVFLAPFPVLLFLLDWKNKQLNRRFYLSLLGLGLLFGSAYMAYFWVEFGHPLYRFQSIQEGHYISEFTYADKSVWVMVKRLSLFPILTFVERSYWLWIVFAIPALVRLRKNPRSPEVEFGLAFLSLLCCFWFMSTNFQFYNPLYLNPRHLIILIPVLAFLISLGWQEWQSNPRLRWWLIVLIQFGVVISLVQLDWKMAGFQTLVGGVLIWKNLPMNKWILGAVLLVPALASIYYQGQVKAYPEFINSLRKEVKNTGNQPPILTNNFVHFSREVLFPNDPKAQELLLPIEKLDSLAPILPLEFRVYLYDYYRHAYPKEQEDIDRLEIFLQNHCRLIEEERKGKIWNRSFRMK</sequence>
<feature type="transmembrane region" description="Helical" evidence="1">
    <location>
        <begin position="15"/>
        <end position="36"/>
    </location>
</feature>
<accession>A0ABP3YIH5</accession>
<reference evidence="3" key="1">
    <citation type="journal article" date="2019" name="Int. J. Syst. Evol. Microbiol.">
        <title>The Global Catalogue of Microorganisms (GCM) 10K type strain sequencing project: providing services to taxonomists for standard genome sequencing and annotation.</title>
        <authorList>
            <consortium name="The Broad Institute Genomics Platform"/>
            <consortium name="The Broad Institute Genome Sequencing Center for Infectious Disease"/>
            <person name="Wu L."/>
            <person name="Ma J."/>
        </authorList>
    </citation>
    <scope>NUCLEOTIDE SEQUENCE [LARGE SCALE GENOMIC DNA]</scope>
    <source>
        <strain evidence="3">JCM 16112</strain>
    </source>
</reference>
<keyword evidence="3" id="KW-1185">Reference proteome</keyword>
<name>A0ABP3YIH5_9BACT</name>
<feature type="transmembrane region" description="Helical" evidence="1">
    <location>
        <begin position="110"/>
        <end position="127"/>
    </location>
</feature>
<keyword evidence="1" id="KW-1133">Transmembrane helix</keyword>
<evidence type="ECO:0000313" key="2">
    <source>
        <dbReference type="EMBL" id="GAA0880200.1"/>
    </source>
</evidence>
<organism evidence="2 3">
    <name type="scientific">Algoriphagus jejuensis</name>
    <dbReference type="NCBI Taxonomy" id="419934"/>
    <lineage>
        <taxon>Bacteria</taxon>
        <taxon>Pseudomonadati</taxon>
        <taxon>Bacteroidota</taxon>
        <taxon>Cytophagia</taxon>
        <taxon>Cytophagales</taxon>
        <taxon>Cyclobacteriaceae</taxon>
        <taxon>Algoriphagus</taxon>
    </lineage>
</organism>
<dbReference type="RefSeq" id="WP_343853343.1">
    <property type="nucleotide sequence ID" value="NZ_BAAAFI010000041.1"/>
</dbReference>
<evidence type="ECO:0008006" key="4">
    <source>
        <dbReference type="Google" id="ProtNLM"/>
    </source>
</evidence>
<feature type="transmembrane region" description="Helical" evidence="1">
    <location>
        <begin position="199"/>
        <end position="220"/>
    </location>
</feature>
<dbReference type="EMBL" id="BAAAFI010000041">
    <property type="protein sequence ID" value="GAA0880200.1"/>
    <property type="molecule type" value="Genomic_DNA"/>
</dbReference>
<feature type="transmembrane region" description="Helical" evidence="1">
    <location>
        <begin position="350"/>
        <end position="369"/>
    </location>
</feature>
<gene>
    <name evidence="2" type="ORF">GCM10009119_31700</name>
</gene>
<feature type="transmembrane region" description="Helical" evidence="1">
    <location>
        <begin position="389"/>
        <end position="408"/>
    </location>
</feature>
<evidence type="ECO:0000256" key="1">
    <source>
        <dbReference type="SAM" id="Phobius"/>
    </source>
</evidence>
<feature type="transmembrane region" description="Helical" evidence="1">
    <location>
        <begin position="85"/>
        <end position="104"/>
    </location>
</feature>
<feature type="transmembrane region" description="Helical" evidence="1">
    <location>
        <begin position="320"/>
        <end position="338"/>
    </location>
</feature>
<keyword evidence="1" id="KW-0812">Transmembrane</keyword>
<protein>
    <recommendedName>
        <fullName evidence="4">4-amino-4-deoxy-L-arabinose transferase-like glycosyltransferase</fullName>
    </recommendedName>
</protein>
<feature type="transmembrane region" description="Helical" evidence="1">
    <location>
        <begin position="162"/>
        <end position="187"/>
    </location>
</feature>
<evidence type="ECO:0000313" key="3">
    <source>
        <dbReference type="Proteomes" id="UP001500469"/>
    </source>
</evidence>